<keyword evidence="6 8" id="KW-0472">Membrane</keyword>
<keyword evidence="8" id="KW-0812">Transmembrane</keyword>
<feature type="domain" description="Peptidase S49" evidence="9">
    <location>
        <begin position="140"/>
        <end position="289"/>
    </location>
</feature>
<keyword evidence="8" id="KW-1133">Transmembrane helix</keyword>
<evidence type="ECO:0000256" key="6">
    <source>
        <dbReference type="ARBA" id="ARBA00023136"/>
    </source>
</evidence>
<feature type="active site" description="Proton donor/acceptor" evidence="7">
    <location>
        <position position="208"/>
    </location>
</feature>
<dbReference type="InterPro" id="IPR029045">
    <property type="entry name" value="ClpP/crotonase-like_dom_sf"/>
</dbReference>
<name>A0A4R1JM63_9GAMM</name>
<dbReference type="NCBIfam" id="TIGR00706">
    <property type="entry name" value="SppA_dom"/>
    <property type="match status" value="1"/>
</dbReference>
<proteinExistence type="inferred from homology"/>
<reference evidence="10 11" key="1">
    <citation type="submission" date="2019-03" db="EMBL/GenBank/DDBJ databases">
        <title>Genomic Encyclopedia of Type Strains, Phase IV (KMG-IV): sequencing the most valuable type-strain genomes for metagenomic binning, comparative biology and taxonomic classification.</title>
        <authorList>
            <person name="Goeker M."/>
        </authorList>
    </citation>
    <scope>NUCLEOTIDE SEQUENCE [LARGE SCALE GENOMIC DNA]</scope>
    <source>
        <strain evidence="10 11">DSM 18577</strain>
    </source>
</reference>
<dbReference type="CDD" id="cd07023">
    <property type="entry name" value="S49_Sppa_N_C"/>
    <property type="match status" value="1"/>
</dbReference>
<evidence type="ECO:0000256" key="1">
    <source>
        <dbReference type="ARBA" id="ARBA00004370"/>
    </source>
</evidence>
<evidence type="ECO:0000256" key="3">
    <source>
        <dbReference type="ARBA" id="ARBA00022670"/>
    </source>
</evidence>
<dbReference type="GO" id="GO:0016020">
    <property type="term" value="C:membrane"/>
    <property type="evidence" value="ECO:0007669"/>
    <property type="project" value="UniProtKB-SubCell"/>
</dbReference>
<dbReference type="InterPro" id="IPR047217">
    <property type="entry name" value="S49_SppA_67K_type_N"/>
</dbReference>
<dbReference type="PANTHER" id="PTHR33209">
    <property type="entry name" value="PROTEASE 4"/>
    <property type="match status" value="1"/>
</dbReference>
<evidence type="ECO:0000313" key="10">
    <source>
        <dbReference type="EMBL" id="TCK52040.1"/>
    </source>
</evidence>
<evidence type="ECO:0000256" key="4">
    <source>
        <dbReference type="ARBA" id="ARBA00022801"/>
    </source>
</evidence>
<evidence type="ECO:0000256" key="5">
    <source>
        <dbReference type="ARBA" id="ARBA00022825"/>
    </source>
</evidence>
<evidence type="ECO:0000313" key="11">
    <source>
        <dbReference type="Proteomes" id="UP000295565"/>
    </source>
</evidence>
<gene>
    <name evidence="10" type="ORF">EV690_2140</name>
</gene>
<dbReference type="InterPro" id="IPR004634">
    <property type="entry name" value="Pept_S49_pIV"/>
</dbReference>
<evidence type="ECO:0000256" key="7">
    <source>
        <dbReference type="PIRSR" id="PIRSR001217-1"/>
    </source>
</evidence>
<dbReference type="NCBIfam" id="TIGR00705">
    <property type="entry name" value="SppA_67K"/>
    <property type="match status" value="1"/>
</dbReference>
<comment type="caution">
    <text evidence="10">The sequence shown here is derived from an EMBL/GenBank/DDBJ whole genome shotgun (WGS) entry which is preliminary data.</text>
</comment>
<protein>
    <submittedName>
        <fullName evidence="10">Protease-4</fullName>
    </submittedName>
</protein>
<feature type="active site" description="Nucleophile" evidence="7">
    <location>
        <position position="413"/>
    </location>
</feature>
<dbReference type="RefSeq" id="WP_131912946.1">
    <property type="nucleotide sequence ID" value="NZ_OU594967.1"/>
</dbReference>
<dbReference type="Gene3D" id="6.20.330.10">
    <property type="match status" value="1"/>
</dbReference>
<accession>A0A4R1JM63</accession>
<dbReference type="Gene3D" id="3.90.226.10">
    <property type="entry name" value="2-enoyl-CoA Hydratase, Chain A, domain 1"/>
    <property type="match status" value="3"/>
</dbReference>
<dbReference type="AlphaFoldDB" id="A0A4R1JM63"/>
<keyword evidence="3 10" id="KW-0645">Protease</keyword>
<dbReference type="EMBL" id="SMGD01000013">
    <property type="protein sequence ID" value="TCK52040.1"/>
    <property type="molecule type" value="Genomic_DNA"/>
</dbReference>
<comment type="similarity">
    <text evidence="2">Belongs to the peptidase S49 family.</text>
</comment>
<keyword evidence="11" id="KW-1185">Reference proteome</keyword>
<dbReference type="InterPro" id="IPR002142">
    <property type="entry name" value="Peptidase_S49"/>
</dbReference>
<evidence type="ECO:0000256" key="8">
    <source>
        <dbReference type="SAM" id="Phobius"/>
    </source>
</evidence>
<dbReference type="CDD" id="cd07018">
    <property type="entry name" value="S49_SppA_67K_type"/>
    <property type="match status" value="1"/>
</dbReference>
<dbReference type="OrthoDB" id="9764363at2"/>
<dbReference type="PIRSF" id="PIRSF001217">
    <property type="entry name" value="Protease_4_SppA"/>
    <property type="match status" value="1"/>
</dbReference>
<sequence>MKILFRLIGKLLKYAWRTINFVRQFIVNIFFFAIIIAVIVAFNHQGHQKPTPELTGRNALTINLDGKLVEQPRKISDITRLVQKYLGAQLPQEIGIHQLAHTIEQAKSDPNINGIVLNLNDLQHSGLSKLQTVGQALNDFKTSGKPVIAIADNYDQGQYFLASFATQIILNPAGAVMIKGLSANELFYKDALDKLGIHMHVFRVGIYKSFVEPYIRNNMSKPAREDLTRWVGKIWHDYTEQVAKNRQITTEDVAPSGAELLAKLKAVDGNAAQYALNNKLVDHLFTRDETKQYLIHLFGGDNHGDYNYITLNHYQPLKPPLYQSLNSSQPQIAVLNASGPIVSGSGTNGVIASDDMIEALDKVQHDANIKALVLRVDSPGGSAFAAELIRSKLASVQKAGKPVIVSMGSTAASGGYWISSTSDHIFAQSSTITGSIGIFGMFATAEDGLGKLGIHTDGVATTDYATVTPLAPLPDDVAKILQLNVENGYHQFVSLVEKGRHFKSFNAVNKIAQGRIWTGREAKSIGLVDSIGGLNSAIKYAAKKVHLTHYALVHIDTSGSTPEHIVAQILDSQAGQWLSSTLPWLPSLASIKTQTPLVLLKQDPKHLFSYCSLCRNPL</sequence>
<evidence type="ECO:0000256" key="2">
    <source>
        <dbReference type="ARBA" id="ARBA00008683"/>
    </source>
</evidence>
<dbReference type="GO" id="GO:0006465">
    <property type="term" value="P:signal peptide processing"/>
    <property type="evidence" value="ECO:0007669"/>
    <property type="project" value="InterPro"/>
</dbReference>
<keyword evidence="4" id="KW-0378">Hydrolase</keyword>
<dbReference type="Pfam" id="PF01343">
    <property type="entry name" value="Peptidase_S49"/>
    <property type="match status" value="2"/>
</dbReference>
<feature type="domain" description="Peptidase S49" evidence="9">
    <location>
        <begin position="397"/>
        <end position="547"/>
    </location>
</feature>
<keyword evidence="5" id="KW-0720">Serine protease</keyword>
<dbReference type="PANTHER" id="PTHR33209:SF1">
    <property type="entry name" value="PEPTIDASE S49 DOMAIN-CONTAINING PROTEIN"/>
    <property type="match status" value="1"/>
</dbReference>
<comment type="subcellular location">
    <subcellularLocation>
        <location evidence="1">Membrane</location>
    </subcellularLocation>
</comment>
<organism evidence="10 11">
    <name type="scientific">Celerinatantimonas diazotrophica</name>
    <dbReference type="NCBI Taxonomy" id="412034"/>
    <lineage>
        <taxon>Bacteria</taxon>
        <taxon>Pseudomonadati</taxon>
        <taxon>Pseudomonadota</taxon>
        <taxon>Gammaproteobacteria</taxon>
        <taxon>Celerinatantimonadaceae</taxon>
        <taxon>Celerinatantimonas</taxon>
    </lineage>
</organism>
<dbReference type="SUPFAM" id="SSF52096">
    <property type="entry name" value="ClpP/crotonase"/>
    <property type="match status" value="2"/>
</dbReference>
<feature type="transmembrane region" description="Helical" evidence="8">
    <location>
        <begin position="21"/>
        <end position="42"/>
    </location>
</feature>
<evidence type="ECO:0000259" key="9">
    <source>
        <dbReference type="Pfam" id="PF01343"/>
    </source>
</evidence>
<dbReference type="InterPro" id="IPR004635">
    <property type="entry name" value="Pept_S49_SppA"/>
</dbReference>
<dbReference type="GO" id="GO:0008236">
    <property type="term" value="F:serine-type peptidase activity"/>
    <property type="evidence" value="ECO:0007669"/>
    <property type="project" value="UniProtKB-KW"/>
</dbReference>
<dbReference type="Proteomes" id="UP000295565">
    <property type="component" value="Unassembled WGS sequence"/>
</dbReference>
<dbReference type="InterPro" id="IPR047272">
    <property type="entry name" value="S49_SppA_C"/>
</dbReference>